<evidence type="ECO:0000256" key="1">
    <source>
        <dbReference type="SAM" id="MobiDB-lite"/>
    </source>
</evidence>
<accession>A0AAV2YII5</accession>
<comment type="caution">
    <text evidence="2">The sequence shown here is derived from an EMBL/GenBank/DDBJ whole genome shotgun (WGS) entry which is preliminary data.</text>
</comment>
<dbReference type="Pfam" id="PF00023">
    <property type="entry name" value="Ank"/>
    <property type="match status" value="1"/>
</dbReference>
<keyword evidence="3" id="KW-1185">Reference proteome</keyword>
<evidence type="ECO:0000313" key="2">
    <source>
        <dbReference type="EMBL" id="DAZ93129.1"/>
    </source>
</evidence>
<feature type="compositionally biased region" description="Polar residues" evidence="1">
    <location>
        <begin position="143"/>
        <end position="156"/>
    </location>
</feature>
<name>A0AAV2YII5_9STRA</name>
<reference evidence="2" key="1">
    <citation type="submission" date="2022-11" db="EMBL/GenBank/DDBJ databases">
        <authorList>
            <person name="Morgan W.R."/>
            <person name="Tartar A."/>
        </authorList>
    </citation>
    <scope>NUCLEOTIDE SEQUENCE</scope>
    <source>
        <strain evidence="2">ARSEF 373</strain>
    </source>
</reference>
<dbReference type="Proteomes" id="UP001146120">
    <property type="component" value="Unassembled WGS sequence"/>
</dbReference>
<reference evidence="2" key="2">
    <citation type="journal article" date="2023" name="Microbiol Resour">
        <title>Decontamination and Annotation of the Draft Genome Sequence of the Oomycete Lagenidium giganteum ARSEF 373.</title>
        <authorList>
            <person name="Morgan W.R."/>
            <person name="Tartar A."/>
        </authorList>
    </citation>
    <scope>NUCLEOTIDE SEQUENCE</scope>
    <source>
        <strain evidence="2">ARSEF 373</strain>
    </source>
</reference>
<sequence>MGQTHSAPTADAQAFRRLVLATFKGDLASLQKQFVPALNHLQISRATYLDLCMHEEVTIATITDSLEREERQNALMDEKMLLFSAVDQGLIVLGDTLLHLAVRLNHEAIVDFLLLTDHGASAKSKDGTRPPSSRSAGTPGLVATNTHSLNTTQTPNFKGELPRDVVHDNAVLRLVLDHVADVHDVFGFEYKDEPRVHRLVRALRRVWPLWMFEGQPEAASLVRVLYEVRSSDAAFGNLIKVALAMSDRCRVVITQAGLRRVVPMLRKHDGSVHVVKQQLATWAPETKRALLFELFREHFRTWQWKRHDERDAMYDEFIDSSLDAWLQVAQDLRLHTKQEIELPDSLQLKRYEPLLWKQRVRPPAHLMDDLCVHADTLQGYLLLPNLKV</sequence>
<evidence type="ECO:0000313" key="3">
    <source>
        <dbReference type="Proteomes" id="UP001146120"/>
    </source>
</evidence>
<proteinExistence type="predicted"/>
<organism evidence="2 3">
    <name type="scientific">Lagenidium giganteum</name>
    <dbReference type="NCBI Taxonomy" id="4803"/>
    <lineage>
        <taxon>Eukaryota</taxon>
        <taxon>Sar</taxon>
        <taxon>Stramenopiles</taxon>
        <taxon>Oomycota</taxon>
        <taxon>Peronosporomycetes</taxon>
        <taxon>Pythiales</taxon>
        <taxon>Pythiaceae</taxon>
    </lineage>
</organism>
<feature type="region of interest" description="Disordered" evidence="1">
    <location>
        <begin position="121"/>
        <end position="156"/>
    </location>
</feature>
<protein>
    <submittedName>
        <fullName evidence="2">Uncharacterized protein</fullName>
    </submittedName>
</protein>
<dbReference type="EMBL" id="DAKRPA010000342">
    <property type="protein sequence ID" value="DAZ93129.1"/>
    <property type="molecule type" value="Genomic_DNA"/>
</dbReference>
<dbReference type="InterPro" id="IPR002110">
    <property type="entry name" value="Ankyrin_rpt"/>
</dbReference>
<dbReference type="AlphaFoldDB" id="A0AAV2YII5"/>
<gene>
    <name evidence="2" type="ORF">N0F65_009705</name>
</gene>